<dbReference type="EMBL" id="JAUSVS010000013">
    <property type="protein sequence ID" value="MDQ0466690.1"/>
    <property type="molecule type" value="Genomic_DNA"/>
</dbReference>
<accession>A0ABU0IXH1</accession>
<evidence type="ECO:0000313" key="5">
    <source>
        <dbReference type="Proteomes" id="UP001228905"/>
    </source>
</evidence>
<organism evidence="4 5">
    <name type="scientific">Caulobacter ginsengisoli</name>
    <dbReference type="NCBI Taxonomy" id="400775"/>
    <lineage>
        <taxon>Bacteria</taxon>
        <taxon>Pseudomonadati</taxon>
        <taxon>Pseudomonadota</taxon>
        <taxon>Alphaproteobacteria</taxon>
        <taxon>Caulobacterales</taxon>
        <taxon>Caulobacteraceae</taxon>
        <taxon>Caulobacter</taxon>
    </lineage>
</organism>
<keyword evidence="5" id="KW-1185">Reference proteome</keyword>
<sequence>MSLRTPLCDLLGVEHPIMLAGMGGVSYAELAAAVSNAGGYGVLGMAGRTPDFIREEMRKVKALTDRPFGVDLLAASPDSLTASVEIIIEEGASAFIAGLGVPMPIMQRLKGAGLKVMVVCGAVKHAVKAEQAGCDAVICQGGEGGGHTGLVGTLPLVAQAVDAVKIPVVGAGGLYDGRGLAAMLALGAQGVWMGTRFIASVEAHAGEMYRQTILEAADEDTVRTRCYSGKPMRVRKNPWVDDWESRPSDIQAFPMQAMVSHQAGVMGGIGGQIEGLDPDKSCFAMGQSAGGVHDVLPAGDIVRRIMAEAHEAIARTAALAKASPALAAAE</sequence>
<evidence type="ECO:0000256" key="1">
    <source>
        <dbReference type="ARBA" id="ARBA00022630"/>
    </source>
</evidence>
<dbReference type="InterPro" id="IPR004136">
    <property type="entry name" value="NMO"/>
</dbReference>
<dbReference type="PANTHER" id="PTHR32332">
    <property type="entry name" value="2-NITROPROPANE DIOXYGENASE"/>
    <property type="match status" value="1"/>
</dbReference>
<name>A0ABU0IXH1_9CAUL</name>
<dbReference type="PANTHER" id="PTHR32332:SF38">
    <property type="entry name" value="MONOOXYGENASE RV1533-RELATED"/>
    <property type="match status" value="1"/>
</dbReference>
<dbReference type="RefSeq" id="WP_307352826.1">
    <property type="nucleotide sequence ID" value="NZ_JAUSVS010000013.1"/>
</dbReference>
<dbReference type="Proteomes" id="UP001228905">
    <property type="component" value="Unassembled WGS sequence"/>
</dbReference>
<evidence type="ECO:0000256" key="2">
    <source>
        <dbReference type="ARBA" id="ARBA00022643"/>
    </source>
</evidence>
<dbReference type="InterPro" id="IPR013785">
    <property type="entry name" value="Aldolase_TIM"/>
</dbReference>
<reference evidence="4 5" key="1">
    <citation type="submission" date="2023-07" db="EMBL/GenBank/DDBJ databases">
        <title>Genomic Encyclopedia of Type Strains, Phase IV (KMG-IV): sequencing the most valuable type-strain genomes for metagenomic binning, comparative biology and taxonomic classification.</title>
        <authorList>
            <person name="Goeker M."/>
        </authorList>
    </citation>
    <scope>NUCLEOTIDE SEQUENCE [LARGE SCALE GENOMIC DNA]</scope>
    <source>
        <strain evidence="4 5">DSM 18695</strain>
    </source>
</reference>
<dbReference type="GO" id="GO:0004318">
    <property type="term" value="F:enoyl-[acyl-carrier-protein] reductase (NADH) activity"/>
    <property type="evidence" value="ECO:0007669"/>
    <property type="project" value="UniProtKB-EC"/>
</dbReference>
<keyword evidence="1" id="KW-0285">Flavoprotein</keyword>
<evidence type="ECO:0000313" key="4">
    <source>
        <dbReference type="EMBL" id="MDQ0466690.1"/>
    </source>
</evidence>
<evidence type="ECO:0000256" key="3">
    <source>
        <dbReference type="ARBA" id="ARBA00023002"/>
    </source>
</evidence>
<gene>
    <name evidence="4" type="ORF">QO010_004486</name>
</gene>
<proteinExistence type="predicted"/>
<dbReference type="Gene3D" id="3.20.20.70">
    <property type="entry name" value="Aldolase class I"/>
    <property type="match status" value="1"/>
</dbReference>
<dbReference type="EC" id="1.3.1.9" evidence="4"/>
<keyword evidence="3 4" id="KW-0560">Oxidoreductase</keyword>
<dbReference type="SUPFAM" id="SSF51412">
    <property type="entry name" value="Inosine monophosphate dehydrogenase (IMPDH)"/>
    <property type="match status" value="1"/>
</dbReference>
<dbReference type="CDD" id="cd04730">
    <property type="entry name" value="NPD_like"/>
    <property type="match status" value="1"/>
</dbReference>
<protein>
    <submittedName>
        <fullName evidence="4">Enoyl-[acyl-carrier protein] reductase II</fullName>
        <ecNumber evidence="4">1.3.1.9</ecNumber>
    </submittedName>
</protein>
<comment type="caution">
    <text evidence="4">The sequence shown here is derived from an EMBL/GenBank/DDBJ whole genome shotgun (WGS) entry which is preliminary data.</text>
</comment>
<dbReference type="Pfam" id="PF03060">
    <property type="entry name" value="NMO"/>
    <property type="match status" value="2"/>
</dbReference>
<keyword evidence="2" id="KW-0288">FMN</keyword>